<keyword evidence="16" id="KW-1185">Reference proteome</keyword>
<dbReference type="InterPro" id="IPR011577">
    <property type="entry name" value="Cyt_b561_bac/Ni-Hgenase"/>
</dbReference>
<evidence type="ECO:0000313" key="15">
    <source>
        <dbReference type="EMBL" id="MET4684490.1"/>
    </source>
</evidence>
<name>A0ABV2RDH6_9CAUL</name>
<keyword evidence="7" id="KW-0479">Metal-binding</keyword>
<keyword evidence="8" id="KW-0249">Electron transport</keyword>
<evidence type="ECO:0000256" key="3">
    <source>
        <dbReference type="ARBA" id="ARBA00022448"/>
    </source>
</evidence>
<comment type="cofactor">
    <cofactor evidence="1">
        <name>heme b</name>
        <dbReference type="ChEBI" id="CHEBI:60344"/>
    </cofactor>
</comment>
<dbReference type="SUPFAM" id="SSF81342">
    <property type="entry name" value="Transmembrane di-heme cytochromes"/>
    <property type="match status" value="1"/>
</dbReference>
<gene>
    <name evidence="15" type="ORF">ABIE19_002427</name>
</gene>
<evidence type="ECO:0000256" key="4">
    <source>
        <dbReference type="ARBA" id="ARBA00022475"/>
    </source>
</evidence>
<evidence type="ECO:0000256" key="9">
    <source>
        <dbReference type="ARBA" id="ARBA00022989"/>
    </source>
</evidence>
<dbReference type="Proteomes" id="UP001549313">
    <property type="component" value="Unassembled WGS sequence"/>
</dbReference>
<dbReference type="InterPro" id="IPR052168">
    <property type="entry name" value="Cytochrome_b561_oxidase"/>
</dbReference>
<keyword evidence="9 13" id="KW-1133">Transmembrane helix</keyword>
<comment type="subcellular location">
    <subcellularLocation>
        <location evidence="2">Cell membrane</location>
        <topology evidence="2">Multi-pass membrane protein</topology>
    </subcellularLocation>
</comment>
<sequence length="180" mass="19797">MAMRWRDDGFRYGALTRLLHWGTVLLLAWQFTGMGVKLIVGKAPITAFWVGTHKSVGTVLLLVILIRALWGLYNMKTRPAHGGGFWGLAAKAGHLVLYVLMLIVPALALLRQYGSGKPMEFFGLPFIQGGGAETSWMTAPANAAHGLLAWVLLAAIGGHVLMVLVHRYVWKDDTTRRMMG</sequence>
<feature type="transmembrane region" description="Helical" evidence="13">
    <location>
        <begin position="85"/>
        <end position="110"/>
    </location>
</feature>
<evidence type="ECO:0000313" key="16">
    <source>
        <dbReference type="Proteomes" id="UP001549313"/>
    </source>
</evidence>
<dbReference type="PANTHER" id="PTHR30529:SF1">
    <property type="entry name" value="CYTOCHROME B561 HOMOLOG 2"/>
    <property type="match status" value="1"/>
</dbReference>
<protein>
    <submittedName>
        <fullName evidence="15">Cytochrome b561</fullName>
    </submittedName>
</protein>
<dbReference type="PANTHER" id="PTHR30529">
    <property type="entry name" value="CYTOCHROME B561"/>
    <property type="match status" value="1"/>
</dbReference>
<evidence type="ECO:0000256" key="10">
    <source>
        <dbReference type="ARBA" id="ARBA00023004"/>
    </source>
</evidence>
<reference evidence="15 16" key="1">
    <citation type="submission" date="2024-06" db="EMBL/GenBank/DDBJ databases">
        <title>Sorghum-associated microbial communities from plants grown in Nebraska, USA.</title>
        <authorList>
            <person name="Schachtman D."/>
        </authorList>
    </citation>
    <scope>NUCLEOTIDE SEQUENCE [LARGE SCALE GENOMIC DNA]</scope>
    <source>
        <strain evidence="15 16">2814</strain>
    </source>
</reference>
<evidence type="ECO:0000259" key="14">
    <source>
        <dbReference type="Pfam" id="PF01292"/>
    </source>
</evidence>
<keyword evidence="10" id="KW-0408">Iron</keyword>
<comment type="similarity">
    <text evidence="12">Belongs to the cytochrome b561 family.</text>
</comment>
<evidence type="ECO:0000256" key="7">
    <source>
        <dbReference type="ARBA" id="ARBA00022723"/>
    </source>
</evidence>
<keyword evidence="11 13" id="KW-0472">Membrane</keyword>
<keyword evidence="3" id="KW-0813">Transport</keyword>
<keyword evidence="4" id="KW-1003">Cell membrane</keyword>
<evidence type="ECO:0000256" key="8">
    <source>
        <dbReference type="ARBA" id="ARBA00022982"/>
    </source>
</evidence>
<evidence type="ECO:0000256" key="1">
    <source>
        <dbReference type="ARBA" id="ARBA00001970"/>
    </source>
</evidence>
<feature type="transmembrane region" description="Helical" evidence="13">
    <location>
        <begin position="52"/>
        <end position="73"/>
    </location>
</feature>
<keyword evidence="5" id="KW-0349">Heme</keyword>
<evidence type="ECO:0000256" key="12">
    <source>
        <dbReference type="ARBA" id="ARBA00037975"/>
    </source>
</evidence>
<evidence type="ECO:0000256" key="5">
    <source>
        <dbReference type="ARBA" id="ARBA00022617"/>
    </source>
</evidence>
<evidence type="ECO:0000256" key="6">
    <source>
        <dbReference type="ARBA" id="ARBA00022692"/>
    </source>
</evidence>
<feature type="domain" description="Cytochrome b561 bacterial/Ni-hydrogenase" evidence="14">
    <location>
        <begin position="11"/>
        <end position="179"/>
    </location>
</feature>
<dbReference type="EMBL" id="JBEPTF010000003">
    <property type="protein sequence ID" value="MET4684490.1"/>
    <property type="molecule type" value="Genomic_DNA"/>
</dbReference>
<accession>A0ABV2RDH6</accession>
<comment type="caution">
    <text evidence="15">The sequence shown here is derived from an EMBL/GenBank/DDBJ whole genome shotgun (WGS) entry which is preliminary data.</text>
</comment>
<evidence type="ECO:0000256" key="13">
    <source>
        <dbReference type="SAM" id="Phobius"/>
    </source>
</evidence>
<proteinExistence type="inferred from homology"/>
<dbReference type="InterPro" id="IPR016174">
    <property type="entry name" value="Di-haem_cyt_TM"/>
</dbReference>
<feature type="transmembrane region" description="Helical" evidence="13">
    <location>
        <begin position="147"/>
        <end position="170"/>
    </location>
</feature>
<evidence type="ECO:0000256" key="11">
    <source>
        <dbReference type="ARBA" id="ARBA00023136"/>
    </source>
</evidence>
<evidence type="ECO:0000256" key="2">
    <source>
        <dbReference type="ARBA" id="ARBA00004651"/>
    </source>
</evidence>
<feature type="transmembrane region" description="Helical" evidence="13">
    <location>
        <begin position="12"/>
        <end position="32"/>
    </location>
</feature>
<organism evidence="15 16">
    <name type="scientific">Brevundimonas faecalis</name>
    <dbReference type="NCBI Taxonomy" id="947378"/>
    <lineage>
        <taxon>Bacteria</taxon>
        <taxon>Pseudomonadati</taxon>
        <taxon>Pseudomonadota</taxon>
        <taxon>Alphaproteobacteria</taxon>
        <taxon>Caulobacterales</taxon>
        <taxon>Caulobacteraceae</taxon>
        <taxon>Brevundimonas</taxon>
    </lineage>
</organism>
<dbReference type="Pfam" id="PF01292">
    <property type="entry name" value="Ni_hydr_CYTB"/>
    <property type="match status" value="1"/>
</dbReference>
<keyword evidence="6 13" id="KW-0812">Transmembrane</keyword>